<evidence type="ECO:0000256" key="5">
    <source>
        <dbReference type="SAM" id="MobiDB-lite"/>
    </source>
</evidence>
<keyword evidence="4" id="KW-0539">Nucleus</keyword>
<dbReference type="AlphaFoldDB" id="A0A420Y1K0"/>
<organism evidence="7 8">
    <name type="scientific">Coniochaeta pulveracea</name>
    <dbReference type="NCBI Taxonomy" id="177199"/>
    <lineage>
        <taxon>Eukaryota</taxon>
        <taxon>Fungi</taxon>
        <taxon>Dikarya</taxon>
        <taxon>Ascomycota</taxon>
        <taxon>Pezizomycotina</taxon>
        <taxon>Sordariomycetes</taxon>
        <taxon>Sordariomycetidae</taxon>
        <taxon>Coniochaetales</taxon>
        <taxon>Coniochaetaceae</taxon>
        <taxon>Coniochaeta</taxon>
    </lineage>
</organism>
<dbReference type="GO" id="GO:0046982">
    <property type="term" value="F:protein heterodimerization activity"/>
    <property type="evidence" value="ECO:0007669"/>
    <property type="project" value="InterPro"/>
</dbReference>
<dbReference type="InterPro" id="IPR006565">
    <property type="entry name" value="BTP"/>
</dbReference>
<sequence>MTPPTTLVHALLRPSVLQILRAAGYHGARSAVVDILTDLAARYMSELCHMTAIYASHNGSEDNPQIFDLRMALQYMGALLPERHEMEQFYTGVEDTRGTDDFISWFGGHESREIRRIAKEERDDIDAPMTDYLLALKLKHGRSEDDSKFVGTLLGKCNEHGEVLVEGGEAPTIDDWAEKIHATATRKATALNGAPLENGTHDAEDGDGQPDSRPPSSGLSSLGDRDLPDVDMLDT</sequence>
<feature type="domain" description="Bromodomain associated" evidence="6">
    <location>
        <begin position="5"/>
        <end position="82"/>
    </location>
</feature>
<evidence type="ECO:0000259" key="6">
    <source>
        <dbReference type="SMART" id="SM00576"/>
    </source>
</evidence>
<dbReference type="Pfam" id="PF07524">
    <property type="entry name" value="Bromo_TP"/>
    <property type="match status" value="1"/>
</dbReference>
<evidence type="ECO:0000256" key="2">
    <source>
        <dbReference type="ARBA" id="ARBA00023015"/>
    </source>
</evidence>
<protein>
    <recommendedName>
        <fullName evidence="6">Bromodomain associated domain-containing protein</fullName>
    </recommendedName>
</protein>
<dbReference type="SMART" id="SM00576">
    <property type="entry name" value="BTP"/>
    <property type="match status" value="1"/>
</dbReference>
<keyword evidence="2" id="KW-0805">Transcription regulation</keyword>
<dbReference type="CDD" id="cd00076">
    <property type="entry name" value="HFD_SF"/>
    <property type="match status" value="1"/>
</dbReference>
<evidence type="ECO:0000256" key="1">
    <source>
        <dbReference type="ARBA" id="ARBA00004123"/>
    </source>
</evidence>
<name>A0A420Y1K0_9PEZI</name>
<dbReference type="STRING" id="177199.A0A420Y1K0"/>
<dbReference type="Proteomes" id="UP000275385">
    <property type="component" value="Unassembled WGS sequence"/>
</dbReference>
<dbReference type="InterPro" id="IPR009072">
    <property type="entry name" value="Histone-fold"/>
</dbReference>
<dbReference type="EMBL" id="QVQW01000070">
    <property type="protein sequence ID" value="RKU41639.1"/>
    <property type="molecule type" value="Genomic_DNA"/>
</dbReference>
<keyword evidence="3" id="KW-0804">Transcription</keyword>
<comment type="subcellular location">
    <subcellularLocation>
        <location evidence="1">Nucleus</location>
    </subcellularLocation>
</comment>
<proteinExistence type="predicted"/>
<gene>
    <name evidence="7" type="ORF">DL546_001342</name>
</gene>
<evidence type="ECO:0000313" key="8">
    <source>
        <dbReference type="Proteomes" id="UP000275385"/>
    </source>
</evidence>
<feature type="region of interest" description="Disordered" evidence="5">
    <location>
        <begin position="188"/>
        <end position="235"/>
    </location>
</feature>
<evidence type="ECO:0000256" key="3">
    <source>
        <dbReference type="ARBA" id="ARBA00023163"/>
    </source>
</evidence>
<dbReference type="OrthoDB" id="406733at2759"/>
<accession>A0A420Y1K0</accession>
<evidence type="ECO:0000256" key="4">
    <source>
        <dbReference type="ARBA" id="ARBA00023242"/>
    </source>
</evidence>
<dbReference type="Gene3D" id="1.10.20.10">
    <property type="entry name" value="Histone, subunit A"/>
    <property type="match status" value="1"/>
</dbReference>
<keyword evidence="8" id="KW-1185">Reference proteome</keyword>
<evidence type="ECO:0000313" key="7">
    <source>
        <dbReference type="EMBL" id="RKU41639.1"/>
    </source>
</evidence>
<reference evidence="7 8" key="1">
    <citation type="submission" date="2018-08" db="EMBL/GenBank/DDBJ databases">
        <title>Draft genome of the lignicolous fungus Coniochaeta pulveracea.</title>
        <authorList>
            <person name="Borstlap C.J."/>
            <person name="De Witt R.N."/>
            <person name="Botha A."/>
            <person name="Volschenk H."/>
        </authorList>
    </citation>
    <scope>NUCLEOTIDE SEQUENCE [LARGE SCALE GENOMIC DNA]</scope>
    <source>
        <strain evidence="7 8">CAB683</strain>
    </source>
</reference>
<dbReference type="GO" id="GO:0005634">
    <property type="term" value="C:nucleus"/>
    <property type="evidence" value="ECO:0007669"/>
    <property type="project" value="UniProtKB-SubCell"/>
</dbReference>
<comment type="caution">
    <text evidence="7">The sequence shown here is derived from an EMBL/GenBank/DDBJ whole genome shotgun (WGS) entry which is preliminary data.</text>
</comment>